<organism evidence="3 4">
    <name type="scientific">Coniella lustricola</name>
    <dbReference type="NCBI Taxonomy" id="2025994"/>
    <lineage>
        <taxon>Eukaryota</taxon>
        <taxon>Fungi</taxon>
        <taxon>Dikarya</taxon>
        <taxon>Ascomycota</taxon>
        <taxon>Pezizomycotina</taxon>
        <taxon>Sordariomycetes</taxon>
        <taxon>Sordariomycetidae</taxon>
        <taxon>Diaporthales</taxon>
        <taxon>Schizoparmaceae</taxon>
        <taxon>Coniella</taxon>
    </lineage>
</organism>
<dbReference type="EMBL" id="KZ678492">
    <property type="protein sequence ID" value="PSR81851.1"/>
    <property type="molecule type" value="Genomic_DNA"/>
</dbReference>
<dbReference type="AlphaFoldDB" id="A0A2T3A2U4"/>
<feature type="signal peptide" evidence="2">
    <location>
        <begin position="1"/>
        <end position="17"/>
    </location>
</feature>
<dbReference type="InParanoid" id="A0A2T3A2U4"/>
<evidence type="ECO:0000313" key="3">
    <source>
        <dbReference type="EMBL" id="PSR81851.1"/>
    </source>
</evidence>
<feature type="region of interest" description="Disordered" evidence="1">
    <location>
        <begin position="78"/>
        <end position="105"/>
    </location>
</feature>
<gene>
    <name evidence="3" type="ORF">BD289DRAFT_438548</name>
</gene>
<feature type="chain" id="PRO_5015628600" evidence="2">
    <location>
        <begin position="18"/>
        <end position="105"/>
    </location>
</feature>
<dbReference type="Proteomes" id="UP000241462">
    <property type="component" value="Unassembled WGS sequence"/>
</dbReference>
<feature type="compositionally biased region" description="Basic residues" evidence="1">
    <location>
        <begin position="96"/>
        <end position="105"/>
    </location>
</feature>
<accession>A0A2T3A2U4</accession>
<sequence>MLSLIWLLQGGWTGLAALQPVHVILYPQGRQSLPDLLHRTIPLWSLSLQCRGRKVRLPSAYSMRRPYLEPGSLSAGPLCGGEVERQLQDGPPSALHKSRGGRPAD</sequence>
<protein>
    <submittedName>
        <fullName evidence="3">Uncharacterized protein</fullName>
    </submittedName>
</protein>
<evidence type="ECO:0000256" key="2">
    <source>
        <dbReference type="SAM" id="SignalP"/>
    </source>
</evidence>
<keyword evidence="4" id="KW-1185">Reference proteome</keyword>
<name>A0A2T3A2U4_9PEZI</name>
<evidence type="ECO:0000256" key="1">
    <source>
        <dbReference type="SAM" id="MobiDB-lite"/>
    </source>
</evidence>
<evidence type="ECO:0000313" key="4">
    <source>
        <dbReference type="Proteomes" id="UP000241462"/>
    </source>
</evidence>
<keyword evidence="2" id="KW-0732">Signal</keyword>
<proteinExistence type="predicted"/>
<reference evidence="3 4" key="1">
    <citation type="journal article" date="2018" name="Mycol. Prog.">
        <title>Coniella lustricola, a new species from submerged detritus.</title>
        <authorList>
            <person name="Raudabaugh D.B."/>
            <person name="Iturriaga T."/>
            <person name="Carver A."/>
            <person name="Mondo S."/>
            <person name="Pangilinan J."/>
            <person name="Lipzen A."/>
            <person name="He G."/>
            <person name="Amirebrahimi M."/>
            <person name="Grigoriev I.V."/>
            <person name="Miller A.N."/>
        </authorList>
    </citation>
    <scope>NUCLEOTIDE SEQUENCE [LARGE SCALE GENOMIC DNA]</scope>
    <source>
        <strain evidence="3 4">B22-T-1</strain>
    </source>
</reference>